<dbReference type="EMBL" id="AJIL01000025">
    <property type="protein sequence ID" value="KNF02108.1"/>
    <property type="molecule type" value="Genomic_DNA"/>
</dbReference>
<dbReference type="OrthoDB" id="10326695at2759"/>
<gene>
    <name evidence="2" type="ORF">PSTG_04606</name>
</gene>
<evidence type="ECO:0000313" key="3">
    <source>
        <dbReference type="Proteomes" id="UP000054564"/>
    </source>
</evidence>
<reference evidence="3" key="1">
    <citation type="submission" date="2014-03" db="EMBL/GenBank/DDBJ databases">
        <title>The Genome Sequence of Puccinia striiformis f. sp. tritici PST-78.</title>
        <authorList>
            <consortium name="The Broad Institute Genome Sequencing Platform"/>
            <person name="Cuomo C."/>
            <person name="Hulbert S."/>
            <person name="Chen X."/>
            <person name="Walker B."/>
            <person name="Young S.K."/>
            <person name="Zeng Q."/>
            <person name="Gargeya S."/>
            <person name="Fitzgerald M."/>
            <person name="Haas B."/>
            <person name="Abouelleil A."/>
            <person name="Alvarado L."/>
            <person name="Arachchi H.M."/>
            <person name="Berlin A.M."/>
            <person name="Chapman S.B."/>
            <person name="Goldberg J."/>
            <person name="Griggs A."/>
            <person name="Gujja S."/>
            <person name="Hansen M."/>
            <person name="Howarth C."/>
            <person name="Imamovic A."/>
            <person name="Larimer J."/>
            <person name="McCowan C."/>
            <person name="Montmayeur A."/>
            <person name="Murphy C."/>
            <person name="Neiman D."/>
            <person name="Pearson M."/>
            <person name="Priest M."/>
            <person name="Roberts A."/>
            <person name="Saif S."/>
            <person name="Shea T."/>
            <person name="Sisk P."/>
            <person name="Sykes S."/>
            <person name="Wortman J."/>
            <person name="Nusbaum C."/>
            <person name="Birren B."/>
        </authorList>
    </citation>
    <scope>NUCLEOTIDE SEQUENCE [LARGE SCALE GENOMIC DNA]</scope>
    <source>
        <strain evidence="3">race PST-78</strain>
    </source>
</reference>
<dbReference type="Pfam" id="PF20515">
    <property type="entry name" value="2OG-FeII_Oxy_6"/>
    <property type="match status" value="1"/>
</dbReference>
<dbReference type="AlphaFoldDB" id="A0A0L0VS50"/>
<organism evidence="2 3">
    <name type="scientific">Puccinia striiformis f. sp. tritici PST-78</name>
    <dbReference type="NCBI Taxonomy" id="1165861"/>
    <lineage>
        <taxon>Eukaryota</taxon>
        <taxon>Fungi</taxon>
        <taxon>Dikarya</taxon>
        <taxon>Basidiomycota</taxon>
        <taxon>Pucciniomycotina</taxon>
        <taxon>Pucciniomycetes</taxon>
        <taxon>Pucciniales</taxon>
        <taxon>Pucciniaceae</taxon>
        <taxon>Puccinia</taxon>
    </lineage>
</organism>
<evidence type="ECO:0000313" key="2">
    <source>
        <dbReference type="EMBL" id="KNF02108.1"/>
    </source>
</evidence>
<dbReference type="InterPro" id="IPR046798">
    <property type="entry name" value="2OG-FeII_Oxy_6"/>
</dbReference>
<keyword evidence="3" id="KW-1185">Reference proteome</keyword>
<sequence length="259" mass="28988">MNQRTGGQFGAQRILCKVVNHGTGGQFGAQGSKINLDYEGSSSDTETEIDELDPYLIDFSSARYAQISERARKTLQQTSLLSKLYHKSSPPFLLRMSKKPKINTFSVKLQTFACSNSSIITEGRISGIGFRGGYEKGKSAGTYAIRKNLKASQREIDNCLQERLPLHNQFISNRLKDFSEATLEENKAALKEFGMPSWSEETWESFKNKPSPLFSNAIVTTNNFSKKPHCDKDKNLFQYGIFSYIDQSTGTPILPPSNV</sequence>
<name>A0A0L0VS50_9BASI</name>
<feature type="domain" description="Tet-like 2OG-Fe(II) oxygenase" evidence="1">
    <location>
        <begin position="103"/>
        <end position="253"/>
    </location>
</feature>
<dbReference type="Proteomes" id="UP000054564">
    <property type="component" value="Unassembled WGS sequence"/>
</dbReference>
<evidence type="ECO:0000259" key="1">
    <source>
        <dbReference type="Pfam" id="PF20515"/>
    </source>
</evidence>
<proteinExistence type="predicted"/>
<accession>A0A0L0VS50</accession>
<protein>
    <recommendedName>
        <fullName evidence="1">Tet-like 2OG-Fe(II) oxygenase domain-containing protein</fullName>
    </recommendedName>
</protein>
<comment type="caution">
    <text evidence="2">The sequence shown here is derived from an EMBL/GenBank/DDBJ whole genome shotgun (WGS) entry which is preliminary data.</text>
</comment>